<evidence type="ECO:0000313" key="6">
    <source>
        <dbReference type="EMBL" id="TEY71474.1"/>
    </source>
</evidence>
<evidence type="ECO:0000256" key="3">
    <source>
        <dbReference type="ARBA" id="ARBA00022833"/>
    </source>
</evidence>
<dbReference type="PROSITE" id="PS01360">
    <property type="entry name" value="ZF_MYND_1"/>
    <property type="match status" value="1"/>
</dbReference>
<dbReference type="AlphaFoldDB" id="A0A4Y8D915"/>
<feature type="domain" description="MYND-type" evidence="5">
    <location>
        <begin position="10"/>
        <end position="48"/>
    </location>
</feature>
<dbReference type="SUPFAM" id="SSF144232">
    <property type="entry name" value="HIT/MYND zinc finger-like"/>
    <property type="match status" value="1"/>
</dbReference>
<dbReference type="EMBL" id="PHWZ01000092">
    <property type="protein sequence ID" value="TEY71474.1"/>
    <property type="molecule type" value="Genomic_DNA"/>
</dbReference>
<evidence type="ECO:0000259" key="5">
    <source>
        <dbReference type="PROSITE" id="PS50865"/>
    </source>
</evidence>
<name>A0A4Y8D915_9HELO</name>
<keyword evidence="3" id="KW-0862">Zinc</keyword>
<evidence type="ECO:0000313" key="7">
    <source>
        <dbReference type="Proteomes" id="UP000297299"/>
    </source>
</evidence>
<protein>
    <recommendedName>
        <fullName evidence="5">MYND-type domain-containing protein</fullName>
    </recommendedName>
</protein>
<reference evidence="6 7" key="1">
    <citation type="submission" date="2017-11" db="EMBL/GenBank/DDBJ databases">
        <title>Comparative genomics of Botrytis spp.</title>
        <authorList>
            <person name="Valero-Jimenez C.A."/>
            <person name="Tapia P."/>
            <person name="Veloso J."/>
            <person name="Silva-Moreno E."/>
            <person name="Staats M."/>
            <person name="Valdes J.H."/>
            <person name="Van Kan J.A.L."/>
        </authorList>
    </citation>
    <scope>NUCLEOTIDE SEQUENCE [LARGE SCALE GENOMIC DNA]</scope>
    <source>
        <strain evidence="6 7">MUCL2830</strain>
    </source>
</reference>
<dbReference type="Gene3D" id="6.10.140.2220">
    <property type="match status" value="1"/>
</dbReference>
<keyword evidence="2 4" id="KW-0863">Zinc-finger</keyword>
<accession>A0A4Y8D915</accession>
<keyword evidence="7" id="KW-1185">Reference proteome</keyword>
<dbReference type="Pfam" id="PF01753">
    <property type="entry name" value="zf-MYND"/>
    <property type="match status" value="1"/>
</dbReference>
<gene>
    <name evidence="6" type="ORF">BOTCAL_0092g00070</name>
</gene>
<evidence type="ECO:0000256" key="2">
    <source>
        <dbReference type="ARBA" id="ARBA00022771"/>
    </source>
</evidence>
<dbReference type="InterPro" id="IPR002893">
    <property type="entry name" value="Znf_MYND"/>
</dbReference>
<dbReference type="Proteomes" id="UP000297299">
    <property type="component" value="Unassembled WGS sequence"/>
</dbReference>
<sequence length="405" mass="46629">MRTLTTPYTCAFCCKSNLSKWQCGSCKSILYCSRKCQRLDWSFHKSFCRAFKSLSPRPSEDHRLAFYFPIDLDPRLEWVRPPNSLHPDKNDEAFDFRSSTVQWPYILARGGCRDGYPKLNHSVISFTKGAYWTGALAVFRTERSGINSSVIQDVSLDDLPKVMRLLDQIGNGSQVMKPQVFKQDFKTSRGVIIRCKDDKMNDPRQNELEVSEIPEFHPIFDGQPTNISKLMKIPLIIQRLPREVRKNVVFDEDQLRNDHCGVLHLDVLSHSETWGEIPSQWQNNVGTVLVVRQDKKDITALQLLAIIAFIKQLDLSTAKDELDVQNREVFLGNYFSRKNFEEFFFGHFASAMENQKSQLNEDLISPCSYSSSYDSIGISQDSSLADKFMVLCGRTVYWILYLPDD</sequence>
<proteinExistence type="predicted"/>
<dbReference type="OrthoDB" id="437457at2759"/>
<dbReference type="GO" id="GO:0008270">
    <property type="term" value="F:zinc ion binding"/>
    <property type="evidence" value="ECO:0007669"/>
    <property type="project" value="UniProtKB-KW"/>
</dbReference>
<evidence type="ECO:0000256" key="4">
    <source>
        <dbReference type="PROSITE-ProRule" id="PRU00134"/>
    </source>
</evidence>
<keyword evidence="1" id="KW-0479">Metal-binding</keyword>
<dbReference type="STRING" id="38488.A0A4Y8D915"/>
<evidence type="ECO:0000256" key="1">
    <source>
        <dbReference type="ARBA" id="ARBA00022723"/>
    </source>
</evidence>
<organism evidence="6 7">
    <name type="scientific">Botryotinia calthae</name>
    <dbReference type="NCBI Taxonomy" id="38488"/>
    <lineage>
        <taxon>Eukaryota</taxon>
        <taxon>Fungi</taxon>
        <taxon>Dikarya</taxon>
        <taxon>Ascomycota</taxon>
        <taxon>Pezizomycotina</taxon>
        <taxon>Leotiomycetes</taxon>
        <taxon>Helotiales</taxon>
        <taxon>Sclerotiniaceae</taxon>
        <taxon>Botryotinia</taxon>
    </lineage>
</organism>
<dbReference type="PROSITE" id="PS50865">
    <property type="entry name" value="ZF_MYND_2"/>
    <property type="match status" value="1"/>
</dbReference>
<comment type="caution">
    <text evidence="6">The sequence shown here is derived from an EMBL/GenBank/DDBJ whole genome shotgun (WGS) entry which is preliminary data.</text>
</comment>